<keyword evidence="8" id="KW-1185">Reference proteome</keyword>
<dbReference type="AlphaFoldDB" id="A0A7W6FN17"/>
<feature type="transmembrane region" description="Helical" evidence="5">
    <location>
        <begin position="154"/>
        <end position="174"/>
    </location>
</feature>
<proteinExistence type="predicted"/>
<evidence type="ECO:0000256" key="1">
    <source>
        <dbReference type="ARBA" id="ARBA00004141"/>
    </source>
</evidence>
<dbReference type="Proteomes" id="UP000571950">
    <property type="component" value="Unassembled WGS sequence"/>
</dbReference>
<gene>
    <name evidence="7" type="ORF">GGR43_000320</name>
</gene>
<dbReference type="InterPro" id="IPR049453">
    <property type="entry name" value="Memb_transporter_dom"/>
</dbReference>
<evidence type="ECO:0000259" key="6">
    <source>
        <dbReference type="Pfam" id="PF13515"/>
    </source>
</evidence>
<comment type="caution">
    <text evidence="7">The sequence shown here is derived from an EMBL/GenBank/DDBJ whole genome shotgun (WGS) entry which is preliminary data.</text>
</comment>
<keyword evidence="3 5" id="KW-1133">Transmembrane helix</keyword>
<dbReference type="Pfam" id="PF13515">
    <property type="entry name" value="FUSC_2"/>
    <property type="match status" value="1"/>
</dbReference>
<feature type="transmembrane region" description="Helical" evidence="5">
    <location>
        <begin position="316"/>
        <end position="337"/>
    </location>
</feature>
<feature type="transmembrane region" description="Helical" evidence="5">
    <location>
        <begin position="286"/>
        <end position="304"/>
    </location>
</feature>
<feature type="transmembrane region" description="Helical" evidence="5">
    <location>
        <begin position="44"/>
        <end position="68"/>
    </location>
</feature>
<comment type="subcellular location">
    <subcellularLocation>
        <location evidence="1">Membrane</location>
        <topology evidence="1">Multi-pass membrane protein</topology>
    </subcellularLocation>
</comment>
<evidence type="ECO:0000256" key="5">
    <source>
        <dbReference type="SAM" id="Phobius"/>
    </source>
</evidence>
<reference evidence="7 8" key="1">
    <citation type="submission" date="2020-08" db="EMBL/GenBank/DDBJ databases">
        <title>Genomic Encyclopedia of Type Strains, Phase IV (KMG-IV): sequencing the most valuable type-strain genomes for metagenomic binning, comparative biology and taxonomic classification.</title>
        <authorList>
            <person name="Goeker M."/>
        </authorList>
    </citation>
    <scope>NUCLEOTIDE SEQUENCE [LARGE SCALE GENOMIC DNA]</scope>
    <source>
        <strain evidence="7 8">DSM 26189</strain>
    </source>
</reference>
<evidence type="ECO:0000256" key="4">
    <source>
        <dbReference type="ARBA" id="ARBA00023136"/>
    </source>
</evidence>
<evidence type="ECO:0000313" key="8">
    <source>
        <dbReference type="Proteomes" id="UP000571950"/>
    </source>
</evidence>
<feature type="transmembrane region" description="Helical" evidence="5">
    <location>
        <begin position="247"/>
        <end position="280"/>
    </location>
</feature>
<dbReference type="GO" id="GO:0016020">
    <property type="term" value="C:membrane"/>
    <property type="evidence" value="ECO:0007669"/>
    <property type="project" value="UniProtKB-SubCell"/>
</dbReference>
<dbReference type="EMBL" id="JACIDT010000001">
    <property type="protein sequence ID" value="MBB3924626.1"/>
    <property type="molecule type" value="Genomic_DNA"/>
</dbReference>
<feature type="transmembrane region" description="Helical" evidence="5">
    <location>
        <begin position="195"/>
        <end position="215"/>
    </location>
</feature>
<keyword evidence="4 5" id="KW-0472">Membrane</keyword>
<sequence>MTGLDWKALRSRIGKELALLVTLQRSDRSWQLPFAAALASGGPMLFGAATGQAALGALGAIAGLAFLYLPPVGLFQRIPVMMACAFAMLSGYAVGLMAAMVPGAAIPLIWIVAVLAMLFCKAYSLAPPGPLFIVLSAAVAAFTPLDMAHAFRNIGYFAFGALWACGVAIVYSALTVRRQDVRPVLRPAADRDDGVTDALIAGFFVALSLLIALLLDLPRPYWVPVSCLAIMQGVTLRASWTRNVHRIVGTFIGLGVTWLLLPFIHDLWTIAAAIILLTFIIETVVVRHYAFAAIFFTPLTLILAETSHPATDGAGALMAARLIDTIVGAMIGLSGALCLHTPGWRLMIRRGLFRLGLLHDRPGGD</sequence>
<evidence type="ECO:0000256" key="3">
    <source>
        <dbReference type="ARBA" id="ARBA00022989"/>
    </source>
</evidence>
<feature type="transmembrane region" description="Helical" evidence="5">
    <location>
        <begin position="131"/>
        <end position="148"/>
    </location>
</feature>
<protein>
    <recommendedName>
        <fullName evidence="6">Integral membrane bound transporter domain-containing protein</fullName>
    </recommendedName>
</protein>
<dbReference type="RefSeq" id="WP_188070182.1">
    <property type="nucleotide sequence ID" value="NZ_BSPS01000124.1"/>
</dbReference>
<evidence type="ECO:0000256" key="2">
    <source>
        <dbReference type="ARBA" id="ARBA00022692"/>
    </source>
</evidence>
<keyword evidence="2 5" id="KW-0812">Transmembrane</keyword>
<evidence type="ECO:0000313" key="7">
    <source>
        <dbReference type="EMBL" id="MBB3924626.1"/>
    </source>
</evidence>
<feature type="domain" description="Integral membrane bound transporter" evidence="6">
    <location>
        <begin position="208"/>
        <end position="333"/>
    </location>
</feature>
<organism evidence="7 8">
    <name type="scientific">Sphingobium jiangsuense</name>
    <dbReference type="NCBI Taxonomy" id="870476"/>
    <lineage>
        <taxon>Bacteria</taxon>
        <taxon>Pseudomonadati</taxon>
        <taxon>Pseudomonadota</taxon>
        <taxon>Alphaproteobacteria</taxon>
        <taxon>Sphingomonadales</taxon>
        <taxon>Sphingomonadaceae</taxon>
        <taxon>Sphingobium</taxon>
    </lineage>
</organism>
<name>A0A7W6FN17_9SPHN</name>
<accession>A0A7W6FN17</accession>